<dbReference type="EMBL" id="MU151395">
    <property type="protein sequence ID" value="KAF9444194.1"/>
    <property type="molecule type" value="Genomic_DNA"/>
</dbReference>
<sequence length="113" mass="12702">MILVRPPFFFFIFMLCVCGMVAKVWAVDCTYICPDPMKRYVLAPSDPDKDNLLRCVYEDPENRSQQPAPGSGHLACSYSTIDGTFKQREVNGVAVSETGDCRTQLKCIEPDQD</sequence>
<evidence type="ECO:0000256" key="1">
    <source>
        <dbReference type="SAM" id="SignalP"/>
    </source>
</evidence>
<accession>A0A9P5X5V3</accession>
<reference evidence="2" key="1">
    <citation type="submission" date="2020-11" db="EMBL/GenBank/DDBJ databases">
        <authorList>
            <consortium name="DOE Joint Genome Institute"/>
            <person name="Ahrendt S."/>
            <person name="Riley R."/>
            <person name="Andreopoulos W."/>
            <person name="Labutti K."/>
            <person name="Pangilinan J."/>
            <person name="Ruiz-Duenas F.J."/>
            <person name="Barrasa J.M."/>
            <person name="Sanchez-Garcia M."/>
            <person name="Camarero S."/>
            <person name="Miyauchi S."/>
            <person name="Serrano A."/>
            <person name="Linde D."/>
            <person name="Babiker R."/>
            <person name="Drula E."/>
            <person name="Ayuso-Fernandez I."/>
            <person name="Pacheco R."/>
            <person name="Padilla G."/>
            <person name="Ferreira P."/>
            <person name="Barriuso J."/>
            <person name="Kellner H."/>
            <person name="Castanera R."/>
            <person name="Alfaro M."/>
            <person name="Ramirez L."/>
            <person name="Pisabarro A.G."/>
            <person name="Kuo A."/>
            <person name="Tritt A."/>
            <person name="Lipzen A."/>
            <person name="He G."/>
            <person name="Yan M."/>
            <person name="Ng V."/>
            <person name="Cullen D."/>
            <person name="Martin F."/>
            <person name="Rosso M.-N."/>
            <person name="Henrissat B."/>
            <person name="Hibbett D."/>
            <person name="Martinez A.T."/>
            <person name="Grigoriev I.V."/>
        </authorList>
    </citation>
    <scope>NUCLEOTIDE SEQUENCE</scope>
    <source>
        <strain evidence="2">MF-IS2</strain>
    </source>
</reference>
<keyword evidence="3" id="KW-1185">Reference proteome</keyword>
<feature type="signal peptide" evidence="1">
    <location>
        <begin position="1"/>
        <end position="26"/>
    </location>
</feature>
<evidence type="ECO:0000313" key="2">
    <source>
        <dbReference type="EMBL" id="KAF9444194.1"/>
    </source>
</evidence>
<dbReference type="Proteomes" id="UP000807342">
    <property type="component" value="Unassembled WGS sequence"/>
</dbReference>
<evidence type="ECO:0008006" key="4">
    <source>
        <dbReference type="Google" id="ProtNLM"/>
    </source>
</evidence>
<name>A0A9P5X5V3_9AGAR</name>
<gene>
    <name evidence="2" type="ORF">P691DRAFT_778419</name>
</gene>
<feature type="chain" id="PRO_5040187609" description="Secreted protein" evidence="1">
    <location>
        <begin position="27"/>
        <end position="113"/>
    </location>
</feature>
<protein>
    <recommendedName>
        <fullName evidence="4">Secreted protein</fullName>
    </recommendedName>
</protein>
<comment type="caution">
    <text evidence="2">The sequence shown here is derived from an EMBL/GenBank/DDBJ whole genome shotgun (WGS) entry which is preliminary data.</text>
</comment>
<organism evidence="2 3">
    <name type="scientific">Macrolepiota fuliginosa MF-IS2</name>
    <dbReference type="NCBI Taxonomy" id="1400762"/>
    <lineage>
        <taxon>Eukaryota</taxon>
        <taxon>Fungi</taxon>
        <taxon>Dikarya</taxon>
        <taxon>Basidiomycota</taxon>
        <taxon>Agaricomycotina</taxon>
        <taxon>Agaricomycetes</taxon>
        <taxon>Agaricomycetidae</taxon>
        <taxon>Agaricales</taxon>
        <taxon>Agaricineae</taxon>
        <taxon>Agaricaceae</taxon>
        <taxon>Macrolepiota</taxon>
    </lineage>
</organism>
<keyword evidence="1" id="KW-0732">Signal</keyword>
<dbReference type="AlphaFoldDB" id="A0A9P5X5V3"/>
<evidence type="ECO:0000313" key="3">
    <source>
        <dbReference type="Proteomes" id="UP000807342"/>
    </source>
</evidence>
<proteinExistence type="predicted"/>